<name>A0AA97NLJ9_PYRO3</name>
<dbReference type="EMBL" id="JH793660">
    <property type="protein sequence ID" value="ELQ32380.1"/>
    <property type="molecule type" value="Genomic_DNA"/>
</dbReference>
<feature type="compositionally biased region" description="Basic residues" evidence="1">
    <location>
        <begin position="1"/>
        <end position="19"/>
    </location>
</feature>
<dbReference type="Proteomes" id="UP000011086">
    <property type="component" value="Unassembled WGS sequence"/>
</dbReference>
<sequence length="65" mass="7218">MCWPPRRQKVRVSKSKRLSHVGAHNSQSTIPQRQAVAALARIFCSVSFNIMSTGGRQIVLGVQNQ</sequence>
<feature type="region of interest" description="Disordered" evidence="1">
    <location>
        <begin position="1"/>
        <end position="26"/>
    </location>
</feature>
<dbReference type="AlphaFoldDB" id="A0AA97NLJ9"/>
<organism evidence="2">
    <name type="scientific">Pyricularia oryzae (strain Y34)</name>
    <name type="common">Rice blast fungus</name>
    <name type="synonym">Magnaporthe oryzae</name>
    <dbReference type="NCBI Taxonomy" id="1143189"/>
    <lineage>
        <taxon>Eukaryota</taxon>
        <taxon>Fungi</taxon>
        <taxon>Dikarya</taxon>
        <taxon>Ascomycota</taxon>
        <taxon>Pezizomycotina</taxon>
        <taxon>Sordariomycetes</taxon>
        <taxon>Sordariomycetidae</taxon>
        <taxon>Magnaporthales</taxon>
        <taxon>Pyriculariaceae</taxon>
        <taxon>Pyricularia</taxon>
    </lineage>
</organism>
<proteinExistence type="predicted"/>
<evidence type="ECO:0000313" key="2">
    <source>
        <dbReference type="EMBL" id="ELQ32380.1"/>
    </source>
</evidence>
<gene>
    <name evidence="2" type="ORF">OOU_Y34scaffold01175g11</name>
</gene>
<protein>
    <submittedName>
        <fullName evidence="2">Uncharacterized protein</fullName>
    </submittedName>
</protein>
<accession>A0AA97NLJ9</accession>
<evidence type="ECO:0000256" key="1">
    <source>
        <dbReference type="SAM" id="MobiDB-lite"/>
    </source>
</evidence>
<reference evidence="2" key="1">
    <citation type="journal article" date="2012" name="PLoS Genet.">
        <title>Comparative analysis of the genomes of two field isolates of the rice blast fungus Magnaporthe oryzae.</title>
        <authorList>
            <person name="Xue M."/>
            <person name="Yang J."/>
            <person name="Li Z."/>
            <person name="Hu S."/>
            <person name="Yao N."/>
            <person name="Dean R.A."/>
            <person name="Zhao W."/>
            <person name="Shen M."/>
            <person name="Zhang H."/>
            <person name="Li C."/>
            <person name="Liu L."/>
            <person name="Cao L."/>
            <person name="Xu X."/>
            <person name="Xing Y."/>
            <person name="Hsiang T."/>
            <person name="Zhang Z."/>
            <person name="Xu J.R."/>
            <person name="Peng Y.L."/>
        </authorList>
    </citation>
    <scope>NUCLEOTIDE SEQUENCE</scope>
    <source>
        <strain evidence="2">Y34</strain>
    </source>
</reference>